<dbReference type="Proteomes" id="UP000256710">
    <property type="component" value="Unassembled WGS sequence"/>
</dbReference>
<keyword evidence="4" id="KW-1185">Reference proteome</keyword>
<evidence type="ECO:0000313" key="3">
    <source>
        <dbReference type="Proteomes" id="UP000255168"/>
    </source>
</evidence>
<evidence type="ECO:0000313" key="2">
    <source>
        <dbReference type="EMBL" id="SPD61238.1"/>
    </source>
</evidence>
<evidence type="ECO:0000313" key="1">
    <source>
        <dbReference type="EMBL" id="SOZ37911.1"/>
    </source>
</evidence>
<protein>
    <recommendedName>
        <fullName evidence="5">Succinylarginine dihydrolase</fullName>
    </recommendedName>
</protein>
<dbReference type="Pfam" id="PF08893">
    <property type="entry name" value="DUF1839"/>
    <property type="match status" value="1"/>
</dbReference>
<dbReference type="EMBL" id="LT984807">
    <property type="protein sequence ID" value="SPD61238.1"/>
    <property type="molecule type" value="Genomic_DNA"/>
</dbReference>
<evidence type="ECO:0000313" key="4">
    <source>
        <dbReference type="Proteomes" id="UP000256710"/>
    </source>
</evidence>
<dbReference type="EMBL" id="OFTC01000032">
    <property type="protein sequence ID" value="SOZ37911.1"/>
    <property type="molecule type" value="Genomic_DNA"/>
</dbReference>
<dbReference type="AlphaFoldDB" id="A0A375HSS4"/>
<reference evidence="3 4" key="1">
    <citation type="submission" date="2018-01" db="EMBL/GenBank/DDBJ databases">
        <authorList>
            <person name="Clerissi C."/>
        </authorList>
    </citation>
    <scope>NUCLEOTIDE SEQUENCE [LARGE SCALE GENOMIC DNA]</scope>
    <source>
        <strain evidence="1">Cupriavidus taiwanensis STM 6082</strain>
        <strain evidence="2">Cupriavidus taiwanensis STM 6160</strain>
        <plasmid evidence="2">II</plasmid>
        <plasmid evidence="3">ii</plasmid>
    </source>
</reference>
<gene>
    <name evidence="1" type="ORF">CBM2605_B10128</name>
    <name evidence="2" type="ORF">CBM2607_MP21902</name>
</gene>
<evidence type="ECO:0008006" key="5">
    <source>
        <dbReference type="Google" id="ProtNLM"/>
    </source>
</evidence>
<geneLocation type="plasmid" evidence="2">
    <name>II</name>
</geneLocation>
<dbReference type="Proteomes" id="UP000255168">
    <property type="component" value="Plasmid II"/>
</dbReference>
<dbReference type="RefSeq" id="WP_018005732.1">
    <property type="nucleotide sequence ID" value="NZ_AQUR01000092.1"/>
</dbReference>
<name>A0A375HSS4_9BURK</name>
<sequence>MATATGVAIQWAVQALRLPSRPGGMRALRRNDMERAVATTATTATIAPRTATTATTATDRGGYRYARQSPHLARPVQRWLHHEASVWQESNCYMDLWIELLYGWGLDPRAALAFTVAQDYEGDHFTFFKYPPADLELLYGTVVQEMAVYDTLQAHLAEQVGRGHTVLVEVDSYYLPDTRATAYRQAHVKTTVAIDRIDPAAQRLSYYHSLGYHSAEDEDYRGLLRLTPALRDGNILFPYAECAKRVRAPLRDAAAADAAAALMRHHLGRRPALNPVTRWRADFDQHVAVILARGDAYFHHYGFNLPRQLGANFEMLHHCLAWFGEHGYHVPARVARAAISLASECKVLQFRLARAMARGRPDRCAGSLDTMECAYETVIAGLLSSFGAADPAQPAYA</sequence>
<organism evidence="2 3">
    <name type="scientific">Cupriavidus neocaledonicus</name>
    <dbReference type="NCBI Taxonomy" id="1040979"/>
    <lineage>
        <taxon>Bacteria</taxon>
        <taxon>Pseudomonadati</taxon>
        <taxon>Pseudomonadota</taxon>
        <taxon>Betaproteobacteria</taxon>
        <taxon>Burkholderiales</taxon>
        <taxon>Burkholderiaceae</taxon>
        <taxon>Cupriavidus</taxon>
    </lineage>
</organism>
<accession>A0A375HSS4</accession>
<dbReference type="InterPro" id="IPR014989">
    <property type="entry name" value="DUF1839"/>
</dbReference>
<geneLocation type="plasmid" evidence="3">
    <name>ii</name>
</geneLocation>
<keyword evidence="2" id="KW-0614">Plasmid</keyword>
<proteinExistence type="predicted"/>